<dbReference type="EMBL" id="JH711583">
    <property type="protein sequence ID" value="EIW77883.1"/>
    <property type="molecule type" value="Genomic_DNA"/>
</dbReference>
<reference evidence="12" key="1">
    <citation type="journal article" date="2012" name="Science">
        <title>The Paleozoic origin of enzymatic lignin decomposition reconstructed from 31 fungal genomes.</title>
        <authorList>
            <person name="Floudas D."/>
            <person name="Binder M."/>
            <person name="Riley R."/>
            <person name="Barry K."/>
            <person name="Blanchette R.A."/>
            <person name="Henrissat B."/>
            <person name="Martinez A.T."/>
            <person name="Otillar R."/>
            <person name="Spatafora J.W."/>
            <person name="Yadav J.S."/>
            <person name="Aerts A."/>
            <person name="Benoit I."/>
            <person name="Boyd A."/>
            <person name="Carlson A."/>
            <person name="Copeland A."/>
            <person name="Coutinho P.M."/>
            <person name="de Vries R.P."/>
            <person name="Ferreira P."/>
            <person name="Findley K."/>
            <person name="Foster B."/>
            <person name="Gaskell J."/>
            <person name="Glotzer D."/>
            <person name="Gorecki P."/>
            <person name="Heitman J."/>
            <person name="Hesse C."/>
            <person name="Hori C."/>
            <person name="Igarashi K."/>
            <person name="Jurgens J.A."/>
            <person name="Kallen N."/>
            <person name="Kersten P."/>
            <person name="Kohler A."/>
            <person name="Kuees U."/>
            <person name="Kumar T.K.A."/>
            <person name="Kuo A."/>
            <person name="LaButti K."/>
            <person name="Larrondo L.F."/>
            <person name="Lindquist E."/>
            <person name="Ling A."/>
            <person name="Lombard V."/>
            <person name="Lucas S."/>
            <person name="Lundell T."/>
            <person name="Martin R."/>
            <person name="McLaughlin D.J."/>
            <person name="Morgenstern I."/>
            <person name="Morin E."/>
            <person name="Murat C."/>
            <person name="Nagy L.G."/>
            <person name="Nolan M."/>
            <person name="Ohm R.A."/>
            <person name="Patyshakuliyeva A."/>
            <person name="Rokas A."/>
            <person name="Ruiz-Duenas F.J."/>
            <person name="Sabat G."/>
            <person name="Salamov A."/>
            <person name="Samejima M."/>
            <person name="Schmutz J."/>
            <person name="Slot J.C."/>
            <person name="St John F."/>
            <person name="Stenlid J."/>
            <person name="Sun H."/>
            <person name="Sun S."/>
            <person name="Syed K."/>
            <person name="Tsang A."/>
            <person name="Wiebenga A."/>
            <person name="Young D."/>
            <person name="Pisabarro A."/>
            <person name="Eastwood D.C."/>
            <person name="Martin F."/>
            <person name="Cullen D."/>
            <person name="Grigoriev I.V."/>
            <person name="Hibbett D.S."/>
        </authorList>
    </citation>
    <scope>NUCLEOTIDE SEQUENCE [LARGE SCALE GENOMIC DNA]</scope>
    <source>
        <strain evidence="12">RWD-64-598 SS2</strain>
    </source>
</reference>
<dbReference type="OrthoDB" id="2789670at2759"/>
<proteinExistence type="inferred from homology"/>
<gene>
    <name evidence="11" type="ORF">CONPUDRAFT_146006</name>
</gene>
<comment type="caution">
    <text evidence="11">The sequence shown here is derived from an EMBL/GenBank/DDBJ whole genome shotgun (WGS) entry which is preliminary data.</text>
</comment>
<comment type="cofactor">
    <cofactor evidence="1 9">
        <name>heme</name>
        <dbReference type="ChEBI" id="CHEBI:30413"/>
    </cofactor>
</comment>
<dbReference type="GO" id="GO:0020037">
    <property type="term" value="F:heme binding"/>
    <property type="evidence" value="ECO:0007669"/>
    <property type="project" value="InterPro"/>
</dbReference>
<dbReference type="Pfam" id="PF00067">
    <property type="entry name" value="p450"/>
    <property type="match status" value="1"/>
</dbReference>
<dbReference type="OMA" id="WKIHRDE"/>
<keyword evidence="7 9" id="KW-0408">Iron</keyword>
<keyword evidence="8 10" id="KW-0503">Monooxygenase</keyword>
<dbReference type="SUPFAM" id="SSF48264">
    <property type="entry name" value="Cytochrome P450"/>
    <property type="match status" value="1"/>
</dbReference>
<keyword evidence="6 10" id="KW-0560">Oxidoreductase</keyword>
<dbReference type="GO" id="GO:0005506">
    <property type="term" value="F:iron ion binding"/>
    <property type="evidence" value="ECO:0007669"/>
    <property type="project" value="InterPro"/>
</dbReference>
<evidence type="ECO:0000256" key="2">
    <source>
        <dbReference type="ARBA" id="ARBA00005179"/>
    </source>
</evidence>
<protein>
    <submittedName>
        <fullName evidence="11">Cytochrome P450</fullName>
    </submittedName>
</protein>
<dbReference type="PANTHER" id="PTHR46300">
    <property type="entry name" value="P450, PUTATIVE (EUROFUNG)-RELATED-RELATED"/>
    <property type="match status" value="1"/>
</dbReference>
<evidence type="ECO:0000256" key="3">
    <source>
        <dbReference type="ARBA" id="ARBA00010617"/>
    </source>
</evidence>
<dbReference type="GO" id="GO:0016705">
    <property type="term" value="F:oxidoreductase activity, acting on paired donors, with incorporation or reduction of molecular oxygen"/>
    <property type="evidence" value="ECO:0007669"/>
    <property type="project" value="InterPro"/>
</dbReference>
<keyword evidence="4 9" id="KW-0349">Heme</keyword>
<evidence type="ECO:0000256" key="10">
    <source>
        <dbReference type="RuleBase" id="RU000461"/>
    </source>
</evidence>
<evidence type="ECO:0000256" key="7">
    <source>
        <dbReference type="ARBA" id="ARBA00023004"/>
    </source>
</evidence>
<name>A0A5M3MFE6_CONPW</name>
<dbReference type="GeneID" id="19202141"/>
<comment type="similarity">
    <text evidence="3 10">Belongs to the cytochrome P450 family.</text>
</comment>
<dbReference type="AlphaFoldDB" id="A0A5M3MFE6"/>
<accession>A0A5M3MFE6</accession>
<dbReference type="PANTHER" id="PTHR46300:SF1">
    <property type="entry name" value="P450, PUTATIVE (EUROFUNG)-RELATED"/>
    <property type="match status" value="1"/>
</dbReference>
<feature type="binding site" description="axial binding residue" evidence="9">
    <location>
        <position position="460"/>
    </location>
    <ligand>
        <name>heme</name>
        <dbReference type="ChEBI" id="CHEBI:30413"/>
    </ligand>
    <ligandPart>
        <name>Fe</name>
        <dbReference type="ChEBI" id="CHEBI:18248"/>
    </ligandPart>
</feature>
<evidence type="ECO:0000256" key="8">
    <source>
        <dbReference type="ARBA" id="ARBA00023033"/>
    </source>
</evidence>
<evidence type="ECO:0000256" key="6">
    <source>
        <dbReference type="ARBA" id="ARBA00023002"/>
    </source>
</evidence>
<evidence type="ECO:0000313" key="12">
    <source>
        <dbReference type="Proteomes" id="UP000053558"/>
    </source>
</evidence>
<evidence type="ECO:0000256" key="4">
    <source>
        <dbReference type="ARBA" id="ARBA00022617"/>
    </source>
</evidence>
<dbReference type="PROSITE" id="PS51257">
    <property type="entry name" value="PROKAR_LIPOPROTEIN"/>
    <property type="match status" value="1"/>
</dbReference>
<dbReference type="RefSeq" id="XP_007772189.1">
    <property type="nucleotide sequence ID" value="XM_007773999.1"/>
</dbReference>
<evidence type="ECO:0000256" key="5">
    <source>
        <dbReference type="ARBA" id="ARBA00022723"/>
    </source>
</evidence>
<dbReference type="InterPro" id="IPR017972">
    <property type="entry name" value="Cyt_P450_CS"/>
</dbReference>
<evidence type="ECO:0000256" key="9">
    <source>
        <dbReference type="PIRSR" id="PIRSR602401-1"/>
    </source>
</evidence>
<dbReference type="KEGG" id="cput:CONPUDRAFT_146006"/>
<keyword evidence="12" id="KW-1185">Reference proteome</keyword>
<sequence length="543" mass="61420">MSRALESLLPAQLPTKLQDVDPNILGLAVISLSACALAWKSYSSRRSRPMPPSPPTNHWFYGHKVAQNSNLPFLQIEEWIKEYGPIITLRDGTEKYVVIGGQQALFDIMERQGALLADRPPRISITELLTGGVSIGFTNGPRLRLMRRAMHTHLQPKAVGTYAPLQMEHVRGTIIGLLDEPMKYQSHARTYAASVVLKVAYGKSMPTSASGPEVQKIERSLAMTRNALRPGAYLVDYALFSWLKYMPWYGRELRQTHETDTKLFVGHLENVRNKLIDSDAGPSFSRHLFENESSYGMSRKEMAFLAGSFYAAGSETSAIGACQIMMTAALHPEIQARVQAEIDTVVGRDRVPTFDDEYSLPLVRAFVQEVHRWRPIAAMGEFCCPHCLSHYTTDDVIWNGYCIPKGTTVWGNHWSASRDPEVWADADKFDINRWLTEDGAFRTDLNDMRHIAFGFGRRICPGQHLAQRSLLINAIVILWAFRISLDPAKYSKDALRNPVESPEVDSFAYMRRIPTNTPAFSYVFEPRIEPGRLREMMKDYPYA</sequence>
<dbReference type="PRINTS" id="PR00463">
    <property type="entry name" value="EP450I"/>
</dbReference>
<dbReference type="CDD" id="cd11065">
    <property type="entry name" value="CYP64-like"/>
    <property type="match status" value="1"/>
</dbReference>
<dbReference type="PROSITE" id="PS00086">
    <property type="entry name" value="CYTOCHROME_P450"/>
    <property type="match status" value="1"/>
</dbReference>
<organism evidence="11 12">
    <name type="scientific">Coniophora puteana (strain RWD-64-598)</name>
    <name type="common">Brown rot fungus</name>
    <dbReference type="NCBI Taxonomy" id="741705"/>
    <lineage>
        <taxon>Eukaryota</taxon>
        <taxon>Fungi</taxon>
        <taxon>Dikarya</taxon>
        <taxon>Basidiomycota</taxon>
        <taxon>Agaricomycotina</taxon>
        <taxon>Agaricomycetes</taxon>
        <taxon>Agaricomycetidae</taxon>
        <taxon>Boletales</taxon>
        <taxon>Coniophorineae</taxon>
        <taxon>Coniophoraceae</taxon>
        <taxon>Coniophora</taxon>
    </lineage>
</organism>
<evidence type="ECO:0000313" key="11">
    <source>
        <dbReference type="EMBL" id="EIW77883.1"/>
    </source>
</evidence>
<dbReference type="InterPro" id="IPR001128">
    <property type="entry name" value="Cyt_P450"/>
</dbReference>
<dbReference type="InterPro" id="IPR036396">
    <property type="entry name" value="Cyt_P450_sf"/>
</dbReference>
<dbReference type="Gene3D" id="1.10.630.10">
    <property type="entry name" value="Cytochrome P450"/>
    <property type="match status" value="1"/>
</dbReference>
<comment type="pathway">
    <text evidence="2">Secondary metabolite biosynthesis.</text>
</comment>
<dbReference type="InterPro" id="IPR050364">
    <property type="entry name" value="Cytochrome_P450_fung"/>
</dbReference>
<dbReference type="GO" id="GO:0004497">
    <property type="term" value="F:monooxygenase activity"/>
    <property type="evidence" value="ECO:0007669"/>
    <property type="project" value="UniProtKB-KW"/>
</dbReference>
<keyword evidence="5 9" id="KW-0479">Metal-binding</keyword>
<dbReference type="Proteomes" id="UP000053558">
    <property type="component" value="Unassembled WGS sequence"/>
</dbReference>
<evidence type="ECO:0000256" key="1">
    <source>
        <dbReference type="ARBA" id="ARBA00001971"/>
    </source>
</evidence>
<dbReference type="InterPro" id="IPR002401">
    <property type="entry name" value="Cyt_P450_E_grp-I"/>
</dbReference>